<dbReference type="InterPro" id="IPR039748">
    <property type="entry name" value="RPC3"/>
</dbReference>
<sequence>MRDEIELLCEIINSHFGGLPSVIIRTLLVNDRLPLDRLYNLILQSKEAQTYFPSNGRDKFIYFRNSMLILIQHCCIFYKESLDADFCSNNSENSMTTFFEVNSNNILSRLRFPLYLNHVGSLLGENSRVILMEIMKYGRISTNLLISELSETVEDVESNLSLLLSYGFINIHEETKDESELKNDDGSQDNKNINSAFNDLLLDYSESYYTNFESERTEPEFMLDNNSALRISALGLVPTKNTDSDEDKFGHGIKKKKLDKAKNDTISRILNKVIYININGLNNSIYSQILEEMVRTRYNNVLSSVIVRVMSDSKGLRKKTNDQGWTVDEINNEILDFLNLNPKLKKDLDFTDESKLKNSILRVIDVLSKHTDEFISLSLSPIGNVYKLNLAKIKFLVKYKTTFEYIGQRVGSLGSRIWSMMCNPHLLNMNDNIKVSNIGRDRNDSDVNSSSKPVHSMVESEIKGRVYWDDAILAEKCLLPNNVARNLLYSLSNERFIRIHHSDTVTIDGSLGTHSVGNSQSLDSKESGTSLNAISGSSNSNMVNTISQASLNKHGIYYSTCVVSTIKEVQLKLFRTVLNVLTRLRVQSDQIMEYEIRSKHLSQIEMQFFEKLNIGLSSLSYNVTQIDRILLILSQ</sequence>
<keyword evidence="3" id="KW-1185">Reference proteome</keyword>
<keyword evidence="1" id="KW-0804">Transcription</keyword>
<reference evidence="2 3" key="1">
    <citation type="submission" date="2023-10" db="EMBL/GenBank/DDBJ databases">
        <title>Comparative genomics analysis reveals potential genetic determinants of host preference in Cryptosporidium xiaoi.</title>
        <authorList>
            <person name="Xiao L."/>
            <person name="Li J."/>
        </authorList>
    </citation>
    <scope>NUCLEOTIDE SEQUENCE [LARGE SCALE GENOMIC DNA]</scope>
    <source>
        <strain evidence="2 3">52996</strain>
    </source>
</reference>
<keyword evidence="1" id="KW-0240">DNA-directed RNA polymerase</keyword>
<comment type="similarity">
    <text evidence="1">Belongs to the eukaryotic RPC3/POLR3C RNA polymerase subunit family.</text>
</comment>
<dbReference type="AlphaFoldDB" id="A0AAV9XXK7"/>
<protein>
    <recommendedName>
        <fullName evidence="1">DNA-directed RNA polymerase III subunit RPC3</fullName>
        <shortName evidence="1">RNA polymerase III subunit C3</shortName>
    </recommendedName>
</protein>
<dbReference type="InterPro" id="IPR036388">
    <property type="entry name" value="WH-like_DNA-bd_sf"/>
</dbReference>
<dbReference type="GO" id="GO:0005666">
    <property type="term" value="C:RNA polymerase III complex"/>
    <property type="evidence" value="ECO:0007669"/>
    <property type="project" value="UniProtKB-UniRule"/>
</dbReference>
<gene>
    <name evidence="2" type="ORF">RS030_273688</name>
</gene>
<dbReference type="EMBL" id="JAWDEY010000019">
    <property type="protein sequence ID" value="KAK6588940.1"/>
    <property type="molecule type" value="Genomic_DNA"/>
</dbReference>
<evidence type="ECO:0000313" key="3">
    <source>
        <dbReference type="Proteomes" id="UP001311799"/>
    </source>
</evidence>
<organism evidence="2 3">
    <name type="scientific">Cryptosporidium xiaoi</name>
    <dbReference type="NCBI Taxonomy" id="659607"/>
    <lineage>
        <taxon>Eukaryota</taxon>
        <taxon>Sar</taxon>
        <taxon>Alveolata</taxon>
        <taxon>Apicomplexa</taxon>
        <taxon>Conoidasida</taxon>
        <taxon>Coccidia</taxon>
        <taxon>Eucoccidiorida</taxon>
        <taxon>Eimeriorina</taxon>
        <taxon>Cryptosporidiidae</taxon>
        <taxon>Cryptosporidium</taxon>
    </lineage>
</organism>
<name>A0AAV9XXK7_9CRYT</name>
<proteinExistence type="inferred from homology"/>
<keyword evidence="1" id="KW-0539">Nucleus</keyword>
<evidence type="ECO:0000313" key="2">
    <source>
        <dbReference type="EMBL" id="KAK6588940.1"/>
    </source>
</evidence>
<accession>A0AAV9XXK7</accession>
<dbReference type="PANTHER" id="PTHR12949">
    <property type="entry name" value="RNA POLYMERASE III DNA DIRECTED -RELATED"/>
    <property type="match status" value="1"/>
</dbReference>
<dbReference type="PANTHER" id="PTHR12949:SF0">
    <property type="entry name" value="DNA-DIRECTED RNA POLYMERASE III SUBUNIT RPC3"/>
    <property type="match status" value="1"/>
</dbReference>
<comment type="subunit">
    <text evidence="1">Component of the RNA polymerase III (Pol III) complex consisting of 17 subunits.</text>
</comment>
<dbReference type="Proteomes" id="UP001311799">
    <property type="component" value="Unassembled WGS sequence"/>
</dbReference>
<dbReference type="Gene3D" id="1.10.10.10">
    <property type="entry name" value="Winged helix-like DNA-binding domain superfamily/Winged helix DNA-binding domain"/>
    <property type="match status" value="2"/>
</dbReference>
<comment type="subcellular location">
    <subcellularLocation>
        <location evidence="1">Nucleus</location>
    </subcellularLocation>
</comment>
<dbReference type="GO" id="GO:0003697">
    <property type="term" value="F:single-stranded DNA binding"/>
    <property type="evidence" value="ECO:0007669"/>
    <property type="project" value="UniProtKB-UniRule"/>
</dbReference>
<comment type="function">
    <text evidence="1">DNA-dependent RNA polymerase catalyzes the transcription of DNA into RNA using the four ribonucleoside triphosphates as substrates. Specific core component of RNA polymerase III which synthesizes small RNAs, such as 5S rRNA and tRNAs.</text>
</comment>
<evidence type="ECO:0000256" key="1">
    <source>
        <dbReference type="RuleBase" id="RU367076"/>
    </source>
</evidence>
<comment type="caution">
    <text evidence="2">The sequence shown here is derived from an EMBL/GenBank/DDBJ whole genome shotgun (WGS) entry which is preliminary data.</text>
</comment>